<feature type="signal peptide" evidence="8">
    <location>
        <begin position="1"/>
        <end position="21"/>
    </location>
</feature>
<dbReference type="STRING" id="872970.SAMN04488134_11818"/>
<feature type="non-terminal residue" evidence="12">
    <location>
        <position position="1606"/>
    </location>
</feature>
<reference evidence="12 13" key="1">
    <citation type="submission" date="2016-10" db="EMBL/GenBank/DDBJ databases">
        <authorList>
            <person name="de Groot N.N."/>
        </authorList>
    </citation>
    <scope>NUCLEOTIDE SEQUENCE [LARGE SCALE GENOMIC DNA]</scope>
    <source>
        <strain evidence="12 13">CGMCC 1.10434</strain>
    </source>
</reference>
<organism evidence="12 13">
    <name type="scientific">Amphibacillus marinus</name>
    <dbReference type="NCBI Taxonomy" id="872970"/>
    <lineage>
        <taxon>Bacteria</taxon>
        <taxon>Bacillati</taxon>
        <taxon>Bacillota</taxon>
        <taxon>Bacilli</taxon>
        <taxon>Bacillales</taxon>
        <taxon>Bacillaceae</taxon>
        <taxon>Amphibacillus</taxon>
    </lineage>
</organism>
<evidence type="ECO:0000259" key="9">
    <source>
        <dbReference type="Pfam" id="PF05737"/>
    </source>
</evidence>
<feature type="domain" description="SDR-like Ig" evidence="11">
    <location>
        <begin position="61"/>
        <end position="143"/>
    </location>
</feature>
<feature type="domain" description="Collagen binding" evidence="9">
    <location>
        <begin position="354"/>
        <end position="474"/>
    </location>
</feature>
<dbReference type="InterPro" id="IPR041171">
    <property type="entry name" value="SDR_Ig"/>
</dbReference>
<feature type="domain" description="SpaA-like prealbumin fold" evidence="10">
    <location>
        <begin position="1285"/>
        <end position="1371"/>
    </location>
</feature>
<evidence type="ECO:0000256" key="7">
    <source>
        <dbReference type="SAM" id="MobiDB-lite"/>
    </source>
</evidence>
<feature type="domain" description="Collagen binding" evidence="9">
    <location>
        <begin position="634"/>
        <end position="743"/>
    </location>
</feature>
<dbReference type="Pfam" id="PF17802">
    <property type="entry name" value="SpaA"/>
    <property type="match status" value="5"/>
</dbReference>
<evidence type="ECO:0000256" key="3">
    <source>
        <dbReference type="ARBA" id="ARBA00022512"/>
    </source>
</evidence>
<accession>A0A1H8TQ95</accession>
<dbReference type="SUPFAM" id="SSF49401">
    <property type="entry name" value="Bacterial adhesins"/>
    <property type="match status" value="7"/>
</dbReference>
<feature type="domain" description="SpaA-like prealbumin fold" evidence="10">
    <location>
        <begin position="1070"/>
        <end position="1141"/>
    </location>
</feature>
<keyword evidence="3" id="KW-0134">Cell wall</keyword>
<name>A0A1H8TQ95_9BACI</name>
<dbReference type="InterPro" id="IPR013783">
    <property type="entry name" value="Ig-like_fold"/>
</dbReference>
<sequence>MKKKFSMVLIFVLLLNTLSNSAVFMSQATTEPEQRSIFGNLITIDQEGQIVEPSELEVGAVTVELAWSVVERSVNDGYSETVTLIDELNIDQEQNGELIYKETEIGRYQVTEDNTVTVTFNEEIETHNEAEGKLVFTAQVAVNNEAVKSEAEVEQQDEEVVQEKNVSEDKQVPADNEKIAHTSAFSALAGSAIAENLIQGVTAWNNPDQNGMPTDNSEQLQDIRANTGETLSLVFAWELEQGHSYQAGDHFTFSLPDKFLQNIELTGNLPWENTIVGDYVISPEGEITFTFNEQINDGQGFSGDFYIWRQFDSSKWQGETRQELVFEFDGESISIPVHFEKDSSPEITKGGQAKKDGVNNTRNADTIEWIVDFNLGERHVTAAEFKDTLPSGLVLDLNSVRIYELAVQLNGNVSQGAEVSSAFNPDVAGNAFTIDFGNIDKAYRVVYETSVPLPSGETPDYRPSYRNDVVITGNDGAFSQNQSHSVTIQFNEPLNKGVESYDANLQEIEWVINFNFNQQPVIERLIDTFDTDHQTLDLDSFEVYEVTINASGEPTNPVQLDNGSDYDVHPNNEGFELAFASTDNKAYQIYYKTRATNRVYDDQVTVENNVKIGNDGESEPASQDIGQVIFNKSNGVIDYANKVITWTLTINRDNKFMEDTVVTDTFANQGLNLDPGSLLINGSPITTQQLAANPTYQEGFTLALGDIDETYIITYDTIFDPTYFDINEINPQYRNNARLDWTNKTAGTPSMEKSGTVTPRPYMVNNGDKTVEYDAQTKELTWTIDINFNRHTINEPVLRDFYSAGQAFVNDSLTVYELTVNHGNGGTVTEGNAISDNAYSYTMERDENGLDGFELTFNHPIDSPYRIVYRTTLEGEAVLSEYTNNATLIDADEPNKLLFSREAREEPRFGNEFINKAVSQGTGANQTTAFWTLNINRSNSYIDRAIVNDTLSNNQTYYQDTFKLYETQVASNGVITKGTEVDSALYNIEFSVDEETWEESFELTFSDEIEEPYILEYETFINANHGDDISNTASLLGHVVDNAIDSSEQDHTASFQGGAGGVVYATGGAELTIEKVDSDDQSVLLEGAVFEIYDVTGTRLLEVITTDEDGIARTSNKYKYGKYLIMEITPPEGYVLNAEYATGKVVVFDHDGIYALDEDDRKEDTSYTFTNTLGVWEFELQKVDQDNSSTYLAGAEFKFQEEINGDFVDVSPQPDQDVLTTNSEGKINLTLEHFEIGKNYRLVEITAPIGYIINEANPVSVDFTIDGDQTVLKTAMLTNEAVEDGSVRLTKVDDVDRTVLEGAVFDLEYNQGGTGNWINHTTNLTTDEDGVIAVDQLKGGQYRLVEQQAPSDYQLDDTPIYFTIEASNEAVDLEEIENSLINGAVELTKRGADNNLLAGVVFELQDDAGELLLSDLATDEDGKLLVEDLRPGWYQFKETATIAGYQLSEHIERFEITRSQQTVLTVDFLNELTPGTVRLTKLDEANALLADAEFSLFDSNDNVLQELLTTNEAGYFDLTLEPGFYKLIETKAPFGHDLDATAIEFEVIFNQDDQLEASLQLSKINQQSTSGVELIKKGERGDLLTGVTFKIEDEFGNTVVEDLETD</sequence>
<dbReference type="Pfam" id="PF05737">
    <property type="entry name" value="Collagen_bind"/>
    <property type="match status" value="5"/>
</dbReference>
<keyword evidence="6" id="KW-0572">Peptidoglycan-anchor</keyword>
<dbReference type="OrthoDB" id="2056845at2"/>
<proteinExistence type="inferred from homology"/>
<feature type="domain" description="SpaA-like prealbumin fold" evidence="10">
    <location>
        <begin position="1383"/>
        <end position="1465"/>
    </location>
</feature>
<evidence type="ECO:0000256" key="5">
    <source>
        <dbReference type="ARBA" id="ARBA00022729"/>
    </source>
</evidence>
<comment type="subcellular location">
    <subcellularLocation>
        <location evidence="1">Secreted</location>
        <location evidence="1">Cell wall</location>
        <topology evidence="1">Peptidoglycan-anchor</topology>
    </subcellularLocation>
</comment>
<evidence type="ECO:0000256" key="4">
    <source>
        <dbReference type="ARBA" id="ARBA00022525"/>
    </source>
</evidence>
<evidence type="ECO:0000259" key="10">
    <source>
        <dbReference type="Pfam" id="PF17802"/>
    </source>
</evidence>
<keyword evidence="4" id="KW-0964">Secreted</keyword>
<feature type="domain" description="Collagen binding" evidence="9">
    <location>
        <begin position="924"/>
        <end position="1041"/>
    </location>
</feature>
<feature type="domain" description="Collagen binding" evidence="9">
    <location>
        <begin position="501"/>
        <end position="602"/>
    </location>
</feature>
<evidence type="ECO:0000313" key="12">
    <source>
        <dbReference type="EMBL" id="SEO93045.1"/>
    </source>
</evidence>
<evidence type="ECO:0000259" key="11">
    <source>
        <dbReference type="Pfam" id="PF17961"/>
    </source>
</evidence>
<dbReference type="InterPro" id="IPR008456">
    <property type="entry name" value="Collagen-bd_dom"/>
</dbReference>
<dbReference type="SUPFAM" id="SSF49478">
    <property type="entry name" value="Cna protein B-type domain"/>
    <property type="match status" value="3"/>
</dbReference>
<gene>
    <name evidence="12" type="ORF">SAMN04488134_11818</name>
</gene>
<feature type="domain" description="SDR-like Ig" evidence="11">
    <location>
        <begin position="226"/>
        <end position="318"/>
    </location>
</feature>
<dbReference type="InterPro" id="IPR008966">
    <property type="entry name" value="Adhesion_dom_sf"/>
</dbReference>
<dbReference type="Gene3D" id="2.60.40.740">
    <property type="match status" value="5"/>
</dbReference>
<evidence type="ECO:0000256" key="8">
    <source>
        <dbReference type="SAM" id="SignalP"/>
    </source>
</evidence>
<feature type="compositionally biased region" description="Basic and acidic residues" evidence="7">
    <location>
        <begin position="161"/>
        <end position="172"/>
    </location>
</feature>
<evidence type="ECO:0000256" key="2">
    <source>
        <dbReference type="ARBA" id="ARBA00007257"/>
    </source>
</evidence>
<dbReference type="RefSeq" id="WP_091500332.1">
    <property type="nucleotide sequence ID" value="NZ_FODJ01000018.1"/>
</dbReference>
<dbReference type="Gene3D" id="2.60.40.1280">
    <property type="match status" value="2"/>
</dbReference>
<comment type="similarity">
    <text evidence="2">Belongs to the serine-aspartate repeat-containing protein (SDr) family.</text>
</comment>
<feature type="region of interest" description="Disordered" evidence="7">
    <location>
        <begin position="152"/>
        <end position="172"/>
    </location>
</feature>
<dbReference type="Proteomes" id="UP000199300">
    <property type="component" value="Unassembled WGS sequence"/>
</dbReference>
<dbReference type="EMBL" id="FODJ01000018">
    <property type="protein sequence ID" value="SEO93045.1"/>
    <property type="molecule type" value="Genomic_DNA"/>
</dbReference>
<keyword evidence="13" id="KW-1185">Reference proteome</keyword>
<dbReference type="InterPro" id="IPR011252">
    <property type="entry name" value="Fibrogen-bd_dom1"/>
</dbReference>
<dbReference type="GO" id="GO:0007155">
    <property type="term" value="P:cell adhesion"/>
    <property type="evidence" value="ECO:0007669"/>
    <property type="project" value="InterPro"/>
</dbReference>
<evidence type="ECO:0000256" key="6">
    <source>
        <dbReference type="ARBA" id="ARBA00023088"/>
    </source>
</evidence>
<feature type="chain" id="PRO_5038972086" evidence="8">
    <location>
        <begin position="22"/>
        <end position="1606"/>
    </location>
</feature>
<feature type="domain" description="SpaA-like prealbumin fold" evidence="10">
    <location>
        <begin position="1475"/>
        <end position="1552"/>
    </location>
</feature>
<evidence type="ECO:0000256" key="1">
    <source>
        <dbReference type="ARBA" id="ARBA00004168"/>
    </source>
</evidence>
<keyword evidence="5 8" id="KW-0732">Signal</keyword>
<protein>
    <submittedName>
        <fullName evidence="12">Uncharacterized surface anchored protein</fullName>
    </submittedName>
</protein>
<dbReference type="GO" id="GO:0005518">
    <property type="term" value="F:collagen binding"/>
    <property type="evidence" value="ECO:0007669"/>
    <property type="project" value="InterPro"/>
</dbReference>
<dbReference type="PANTHER" id="PTHR36108:SF13">
    <property type="entry name" value="COLOSSIN-B-RELATED"/>
    <property type="match status" value="1"/>
</dbReference>
<dbReference type="Gene3D" id="2.60.40.10">
    <property type="entry name" value="Immunoglobulins"/>
    <property type="match status" value="5"/>
</dbReference>
<dbReference type="PANTHER" id="PTHR36108">
    <property type="entry name" value="COLOSSIN-B-RELATED"/>
    <property type="match status" value="1"/>
</dbReference>
<evidence type="ECO:0000313" key="13">
    <source>
        <dbReference type="Proteomes" id="UP000199300"/>
    </source>
</evidence>
<feature type="domain" description="SpaA-like prealbumin fold" evidence="10">
    <location>
        <begin position="1178"/>
        <end position="1269"/>
    </location>
</feature>
<dbReference type="InterPro" id="IPR041033">
    <property type="entry name" value="SpaA_PFL_dom_1"/>
</dbReference>
<dbReference type="Pfam" id="PF17961">
    <property type="entry name" value="Big_8"/>
    <property type="match status" value="2"/>
</dbReference>
<feature type="domain" description="Collagen binding" evidence="9">
    <location>
        <begin position="766"/>
        <end position="891"/>
    </location>
</feature>